<evidence type="ECO:0000256" key="2">
    <source>
        <dbReference type="ARBA" id="ARBA00022479"/>
    </source>
</evidence>
<dbReference type="PROSITE" id="PS00010">
    <property type="entry name" value="ASX_HYDROXYL"/>
    <property type="match status" value="1"/>
</dbReference>
<dbReference type="AlphaFoldDB" id="A0A401NM01"/>
<keyword evidence="5 12" id="KW-0645">Protease</keyword>
<evidence type="ECO:0000256" key="3">
    <source>
        <dbReference type="ARBA" id="ARBA00022525"/>
    </source>
</evidence>
<reference evidence="18 19" key="1">
    <citation type="journal article" date="2018" name="Nat. Ecol. Evol.">
        <title>Shark genomes provide insights into elasmobranch evolution and the origin of vertebrates.</title>
        <authorList>
            <person name="Hara Y"/>
            <person name="Yamaguchi K"/>
            <person name="Onimaru K"/>
            <person name="Kadota M"/>
            <person name="Koyanagi M"/>
            <person name="Keeley SD"/>
            <person name="Tatsumi K"/>
            <person name="Tanaka K"/>
            <person name="Motone F"/>
            <person name="Kageyama Y"/>
            <person name="Nozu R"/>
            <person name="Adachi N"/>
            <person name="Nishimura O"/>
            <person name="Nakagawa R"/>
            <person name="Tanegashima C"/>
            <person name="Kiyatake I"/>
            <person name="Matsumoto R"/>
            <person name="Murakumo K"/>
            <person name="Nishida K"/>
            <person name="Terakita A"/>
            <person name="Kuratani S"/>
            <person name="Sato K"/>
            <person name="Hyodo S Kuraku.S."/>
        </authorList>
    </citation>
    <scope>NUCLEOTIDE SEQUENCE [LARGE SCALE GENOMIC DNA]</scope>
</reference>
<dbReference type="PROSITE" id="PS50998">
    <property type="entry name" value="GLA_2"/>
    <property type="match status" value="1"/>
</dbReference>
<dbReference type="CDD" id="cd00054">
    <property type="entry name" value="EGF_CA"/>
    <property type="match status" value="1"/>
</dbReference>
<dbReference type="InterPro" id="IPR000742">
    <property type="entry name" value="EGF"/>
</dbReference>
<protein>
    <submittedName>
        <fullName evidence="18">Uncharacterized protein</fullName>
    </submittedName>
</protein>
<dbReference type="SMART" id="SM00181">
    <property type="entry name" value="EGF"/>
    <property type="match status" value="2"/>
</dbReference>
<dbReference type="InterPro" id="IPR043504">
    <property type="entry name" value="Peptidase_S1_PA_chymotrypsin"/>
</dbReference>
<evidence type="ECO:0000259" key="15">
    <source>
        <dbReference type="PROSITE" id="PS50026"/>
    </source>
</evidence>
<feature type="domain" description="EGF-like" evidence="15">
    <location>
        <begin position="88"/>
        <end position="124"/>
    </location>
</feature>
<dbReference type="PROSITE" id="PS01187">
    <property type="entry name" value="EGF_CA"/>
    <property type="match status" value="1"/>
</dbReference>
<evidence type="ECO:0000259" key="17">
    <source>
        <dbReference type="PROSITE" id="PS50998"/>
    </source>
</evidence>
<comment type="subcellular location">
    <subcellularLocation>
        <location evidence="1">Secreted</location>
    </subcellularLocation>
</comment>
<feature type="region of interest" description="Disordered" evidence="13">
    <location>
        <begin position="189"/>
        <end position="221"/>
    </location>
</feature>
<dbReference type="InterPro" id="IPR000294">
    <property type="entry name" value="GLA_domain"/>
</dbReference>
<proteinExistence type="predicted"/>
<evidence type="ECO:0000256" key="5">
    <source>
        <dbReference type="ARBA" id="ARBA00022670"/>
    </source>
</evidence>
<evidence type="ECO:0000256" key="6">
    <source>
        <dbReference type="ARBA" id="ARBA00022801"/>
    </source>
</evidence>
<evidence type="ECO:0000256" key="14">
    <source>
        <dbReference type="SAM" id="SignalP"/>
    </source>
</evidence>
<evidence type="ECO:0000256" key="8">
    <source>
        <dbReference type="ARBA" id="ARBA00023157"/>
    </source>
</evidence>
<dbReference type="SUPFAM" id="SSF50494">
    <property type="entry name" value="Trypsin-like serine proteases"/>
    <property type="match status" value="1"/>
</dbReference>
<feature type="signal peptide" evidence="14">
    <location>
        <begin position="1"/>
        <end position="24"/>
    </location>
</feature>
<evidence type="ECO:0000256" key="1">
    <source>
        <dbReference type="ARBA" id="ARBA00004613"/>
    </source>
</evidence>
<name>A0A401NM01_SCYTO</name>
<keyword evidence="6 12" id="KW-0378">Hydrolase</keyword>
<dbReference type="InterPro" id="IPR018114">
    <property type="entry name" value="TRYPSIN_HIS"/>
</dbReference>
<dbReference type="OMA" id="QKDWAEA"/>
<evidence type="ECO:0000256" key="13">
    <source>
        <dbReference type="SAM" id="MobiDB-lite"/>
    </source>
</evidence>
<dbReference type="InterPro" id="IPR050442">
    <property type="entry name" value="Peptidase_S1_coag_factors"/>
</dbReference>
<dbReference type="Pfam" id="PF00089">
    <property type="entry name" value="Trypsin"/>
    <property type="match status" value="1"/>
</dbReference>
<keyword evidence="7" id="KW-0106">Calcium</keyword>
<dbReference type="CDD" id="cd00190">
    <property type="entry name" value="Tryp_SPc"/>
    <property type="match status" value="1"/>
</dbReference>
<evidence type="ECO:0000256" key="11">
    <source>
        <dbReference type="PROSITE-ProRule" id="PRU00076"/>
    </source>
</evidence>
<feature type="active site" description="Charge relay system" evidence="10">
    <location>
        <position position="289"/>
    </location>
</feature>
<dbReference type="InterPro" id="IPR017857">
    <property type="entry name" value="Coagulation_fac-like_Gla_dom"/>
</dbReference>
<keyword evidence="14" id="KW-0732">Signal</keyword>
<feature type="disulfide bond" evidence="11">
    <location>
        <begin position="114"/>
        <end position="123"/>
    </location>
</feature>
<keyword evidence="4 11" id="KW-0245">EGF-like domain</keyword>
<comment type="caution">
    <text evidence="11">Lacks conserved residue(s) required for the propagation of feature annotation.</text>
</comment>
<comment type="caution">
    <text evidence="18">The sequence shown here is derived from an EMBL/GenBank/DDBJ whole genome shotgun (WGS) entry which is preliminary data.</text>
</comment>
<dbReference type="PROSITE" id="PS00135">
    <property type="entry name" value="TRYPSIN_SER"/>
    <property type="match status" value="1"/>
</dbReference>
<keyword evidence="3" id="KW-0964">Secreted</keyword>
<dbReference type="PROSITE" id="PS00022">
    <property type="entry name" value="EGF_1"/>
    <property type="match status" value="1"/>
</dbReference>
<keyword evidence="19" id="KW-1185">Reference proteome</keyword>
<evidence type="ECO:0000256" key="7">
    <source>
        <dbReference type="ARBA" id="ARBA00022837"/>
    </source>
</evidence>
<dbReference type="GO" id="GO:0005615">
    <property type="term" value="C:extracellular space"/>
    <property type="evidence" value="ECO:0007669"/>
    <property type="project" value="TreeGrafter"/>
</dbReference>
<dbReference type="SUPFAM" id="SSF57630">
    <property type="entry name" value="GLA-domain"/>
    <property type="match status" value="1"/>
</dbReference>
<dbReference type="Gene3D" id="4.10.740.10">
    <property type="entry name" value="Coagulation Factor IX"/>
    <property type="match status" value="1"/>
</dbReference>
<keyword evidence="12" id="KW-0720">Serine protease</keyword>
<feature type="compositionally biased region" description="Polar residues" evidence="13">
    <location>
        <begin position="189"/>
        <end position="208"/>
    </location>
</feature>
<dbReference type="Proteomes" id="UP000288216">
    <property type="component" value="Unassembled WGS sequence"/>
</dbReference>
<evidence type="ECO:0000256" key="4">
    <source>
        <dbReference type="ARBA" id="ARBA00022536"/>
    </source>
</evidence>
<keyword evidence="9" id="KW-0325">Glycoprotein</keyword>
<dbReference type="InterPro" id="IPR035972">
    <property type="entry name" value="GLA-like_dom_SF"/>
</dbReference>
<dbReference type="PRINTS" id="PR00001">
    <property type="entry name" value="GLABLOOD"/>
</dbReference>
<dbReference type="FunFam" id="2.40.10.10:FF:000013">
    <property type="entry name" value="Coagulation factor X"/>
    <property type="match status" value="1"/>
</dbReference>
<dbReference type="GO" id="GO:0006508">
    <property type="term" value="P:proteolysis"/>
    <property type="evidence" value="ECO:0007669"/>
    <property type="project" value="UniProtKB-KW"/>
</dbReference>
<dbReference type="FunFam" id="2.10.25.10:FF:000162">
    <property type="entry name" value="Coagulation factor X (Predicted)"/>
    <property type="match status" value="1"/>
</dbReference>
<dbReference type="InterPro" id="IPR012224">
    <property type="entry name" value="Pept_S1A_FX"/>
</dbReference>
<dbReference type="InterPro" id="IPR001254">
    <property type="entry name" value="Trypsin_dom"/>
</dbReference>
<dbReference type="PROSITE" id="PS00011">
    <property type="entry name" value="GLA_1"/>
    <property type="match status" value="1"/>
</dbReference>
<dbReference type="PROSITE" id="PS50240">
    <property type="entry name" value="TRYPSIN_DOM"/>
    <property type="match status" value="1"/>
</dbReference>
<dbReference type="Gene3D" id="2.10.25.10">
    <property type="entry name" value="Laminin"/>
    <property type="match status" value="2"/>
</dbReference>
<evidence type="ECO:0000256" key="9">
    <source>
        <dbReference type="ARBA" id="ARBA00023180"/>
    </source>
</evidence>
<dbReference type="Gene3D" id="2.40.10.10">
    <property type="entry name" value="Trypsin-like serine proteases"/>
    <property type="match status" value="2"/>
</dbReference>
<evidence type="ECO:0000313" key="18">
    <source>
        <dbReference type="EMBL" id="GCB61906.1"/>
    </source>
</evidence>
<dbReference type="STRING" id="75743.A0A401NM01"/>
<keyword evidence="2" id="KW-0301">Gamma-carboxyglutamic acid</keyword>
<feature type="chain" id="PRO_5019169888" evidence="14">
    <location>
        <begin position="25"/>
        <end position="489"/>
    </location>
</feature>
<feature type="domain" description="Peptidase S1" evidence="16">
    <location>
        <begin position="247"/>
        <end position="482"/>
    </location>
</feature>
<dbReference type="Pfam" id="PF00594">
    <property type="entry name" value="Gla"/>
    <property type="match status" value="1"/>
</dbReference>
<feature type="domain" description="Gla" evidence="17">
    <location>
        <begin position="42"/>
        <end position="88"/>
    </location>
</feature>
<dbReference type="GO" id="GO:0004252">
    <property type="term" value="F:serine-type endopeptidase activity"/>
    <property type="evidence" value="ECO:0007669"/>
    <property type="project" value="InterPro"/>
</dbReference>
<dbReference type="Pfam" id="PF14670">
    <property type="entry name" value="FXa_inhibition"/>
    <property type="match status" value="1"/>
</dbReference>
<dbReference type="InterPro" id="IPR009003">
    <property type="entry name" value="Peptidase_S1_PA"/>
</dbReference>
<dbReference type="FunFam" id="4.10.740.10:FF:000001">
    <property type="entry name" value="vitamin K-dependent protein S"/>
    <property type="match status" value="1"/>
</dbReference>
<dbReference type="InterPro" id="IPR000152">
    <property type="entry name" value="EGF-type_Asp/Asn_hydroxyl_site"/>
</dbReference>
<dbReference type="SMART" id="SM00179">
    <property type="entry name" value="EGF_CA"/>
    <property type="match status" value="1"/>
</dbReference>
<dbReference type="InterPro" id="IPR001881">
    <property type="entry name" value="EGF-like_Ca-bd_dom"/>
</dbReference>
<evidence type="ECO:0000313" key="19">
    <source>
        <dbReference type="Proteomes" id="UP000288216"/>
    </source>
</evidence>
<dbReference type="OrthoDB" id="8909918at2759"/>
<dbReference type="Pfam" id="PF00008">
    <property type="entry name" value="EGF"/>
    <property type="match status" value="1"/>
</dbReference>
<feature type="active site" description="Charge relay system" evidence="10">
    <location>
        <position position="337"/>
    </location>
</feature>
<gene>
    <name evidence="18" type="ORF">scyTo_0014409</name>
</gene>
<keyword evidence="8 11" id="KW-1015">Disulfide bond</keyword>
<dbReference type="SMART" id="SM00069">
    <property type="entry name" value="GLA"/>
    <property type="match status" value="1"/>
</dbReference>
<dbReference type="GO" id="GO:0007596">
    <property type="term" value="P:blood coagulation"/>
    <property type="evidence" value="ECO:0007669"/>
    <property type="project" value="InterPro"/>
</dbReference>
<dbReference type="InterPro" id="IPR001314">
    <property type="entry name" value="Peptidase_S1A"/>
</dbReference>
<dbReference type="EMBL" id="BFAA01007720">
    <property type="protein sequence ID" value="GCB61906.1"/>
    <property type="molecule type" value="Genomic_DNA"/>
</dbReference>
<dbReference type="SUPFAM" id="SSF57196">
    <property type="entry name" value="EGF/Laminin"/>
    <property type="match status" value="1"/>
</dbReference>
<dbReference type="PIRSF" id="PIRSF001143">
    <property type="entry name" value="Factor_X"/>
    <property type="match status" value="1"/>
</dbReference>
<dbReference type="SMART" id="SM00020">
    <property type="entry name" value="Tryp_SPc"/>
    <property type="match status" value="1"/>
</dbReference>
<dbReference type="PROSITE" id="PS50026">
    <property type="entry name" value="EGF_3"/>
    <property type="match status" value="1"/>
</dbReference>
<accession>A0A401NM01</accession>
<dbReference type="PROSITE" id="PS01186">
    <property type="entry name" value="EGF_2"/>
    <property type="match status" value="1"/>
</dbReference>
<evidence type="ECO:0000256" key="12">
    <source>
        <dbReference type="RuleBase" id="RU363034"/>
    </source>
</evidence>
<dbReference type="GO" id="GO:0005509">
    <property type="term" value="F:calcium ion binding"/>
    <property type="evidence" value="ECO:0007669"/>
    <property type="project" value="InterPro"/>
</dbReference>
<evidence type="ECO:0000256" key="10">
    <source>
        <dbReference type="PIRSR" id="PIRSR001143-1"/>
    </source>
</evidence>
<organism evidence="18 19">
    <name type="scientific">Scyliorhinus torazame</name>
    <name type="common">Cloudy catshark</name>
    <name type="synonym">Catulus torazame</name>
    <dbReference type="NCBI Taxonomy" id="75743"/>
    <lineage>
        <taxon>Eukaryota</taxon>
        <taxon>Metazoa</taxon>
        <taxon>Chordata</taxon>
        <taxon>Craniata</taxon>
        <taxon>Vertebrata</taxon>
        <taxon>Chondrichthyes</taxon>
        <taxon>Elasmobranchii</taxon>
        <taxon>Galeomorphii</taxon>
        <taxon>Galeoidea</taxon>
        <taxon>Carcharhiniformes</taxon>
        <taxon>Scyliorhinidae</taxon>
        <taxon>Scyliorhinus</taxon>
    </lineage>
</organism>
<feature type="active site" description="Charge relay system" evidence="10">
    <location>
        <position position="434"/>
    </location>
</feature>
<dbReference type="InterPro" id="IPR018097">
    <property type="entry name" value="EGF_Ca-bd_CS"/>
</dbReference>
<dbReference type="PANTHER" id="PTHR24278">
    <property type="entry name" value="COAGULATION FACTOR"/>
    <property type="match status" value="1"/>
</dbReference>
<dbReference type="PANTHER" id="PTHR24278:SF40">
    <property type="entry name" value="COAGULATION FACTOR VII-LIKE"/>
    <property type="match status" value="1"/>
</dbReference>
<dbReference type="PROSITE" id="PS00134">
    <property type="entry name" value="TRYPSIN_HIS"/>
    <property type="match status" value="1"/>
</dbReference>
<dbReference type="InterPro" id="IPR033116">
    <property type="entry name" value="TRYPSIN_SER"/>
</dbReference>
<sequence length="489" mass="54844">MMIMAEIYLLLIVSLLGLVKFSDCEVFLHNAEANNILKRQKRANSFAEELKADNMERECVEERCSFEEAREIFENKDRTIEFWSEYIDGNQCESDPCQNDSECKDGIASYTCWCRPGFQGKNCEIEPIKLCSLDNGNCHHFCNADATRGVKCVCAPTYKLDTDQRSCIPEVEHPCGQTAAINAVRSLNTNSMPDSEANSTTSVNPHPDNTTDKSHRGNKTAASKISNITRTYNYNHIQPEAAQDGRIVGGEECLKGQCPWQVMLLDDTKKKGFCGATILNEKWVISAAHCFYYPVKFRVVVGEHNVNKTEGTERYHEVVRVVLYPKYNATRSIYDHDIALILLKTPIQFNTFVIPICLPEKHFAEKVLMRQASGTVSGWGYLANMGSTANLLQKISIPYVERSVCKASSKYSVTGNMFCAGNADGKKDSCQGDSGGPHVTRYRQTWFLTGIVSWGDGCAISGRYGFYTRVSRYYTWIQTVMGSDRSGIV</sequence>
<evidence type="ECO:0000259" key="16">
    <source>
        <dbReference type="PROSITE" id="PS50240"/>
    </source>
</evidence>
<dbReference type="PRINTS" id="PR00722">
    <property type="entry name" value="CHYMOTRYPSIN"/>
</dbReference>